<feature type="domain" description="Rap-GAP" evidence="3">
    <location>
        <begin position="1254"/>
        <end position="1499"/>
    </location>
</feature>
<proteinExistence type="predicted"/>
<name>A0A168CHK1_9HYPO</name>
<keyword evidence="5" id="KW-1185">Reference proteome</keyword>
<dbReference type="InterPro" id="IPR018515">
    <property type="entry name" value="Tuberin-type_domain"/>
</dbReference>
<dbReference type="GO" id="GO:0005634">
    <property type="term" value="C:nucleus"/>
    <property type="evidence" value="ECO:0007669"/>
    <property type="project" value="InterPro"/>
</dbReference>
<keyword evidence="1" id="KW-0343">GTPase activation</keyword>
<feature type="region of interest" description="Disordered" evidence="2">
    <location>
        <begin position="1"/>
        <end position="20"/>
    </location>
</feature>
<evidence type="ECO:0000256" key="1">
    <source>
        <dbReference type="ARBA" id="ARBA00022468"/>
    </source>
</evidence>
<comment type="caution">
    <text evidence="4">The sequence shown here is derived from an EMBL/GenBank/DDBJ whole genome shotgun (WGS) entry which is preliminary data.</text>
</comment>
<feature type="compositionally biased region" description="Low complexity" evidence="2">
    <location>
        <begin position="1546"/>
        <end position="1555"/>
    </location>
</feature>
<protein>
    <submittedName>
        <fullName evidence="4">Tuberin</fullName>
    </submittedName>
</protein>
<dbReference type="Pfam" id="PF03542">
    <property type="entry name" value="Tuberin"/>
    <property type="match status" value="1"/>
</dbReference>
<dbReference type="STRING" id="1081109.A0A168CHK1"/>
<dbReference type="PANTHER" id="PTHR10063:SF0">
    <property type="entry name" value="TUBERIN"/>
    <property type="match status" value="1"/>
</dbReference>
<evidence type="ECO:0000313" key="5">
    <source>
        <dbReference type="Proteomes" id="UP000078544"/>
    </source>
</evidence>
<dbReference type="GO" id="GO:0051056">
    <property type="term" value="P:regulation of small GTPase mediated signal transduction"/>
    <property type="evidence" value="ECO:0007669"/>
    <property type="project" value="InterPro"/>
</dbReference>
<feature type="compositionally biased region" description="Low complexity" evidence="2">
    <location>
        <begin position="35"/>
        <end position="50"/>
    </location>
</feature>
<evidence type="ECO:0000313" key="4">
    <source>
        <dbReference type="EMBL" id="KZZ96611.1"/>
    </source>
</evidence>
<dbReference type="PROSITE" id="PS50085">
    <property type="entry name" value="RAPGAP"/>
    <property type="match status" value="1"/>
</dbReference>
<evidence type="ECO:0000259" key="3">
    <source>
        <dbReference type="PROSITE" id="PS50085"/>
    </source>
</evidence>
<dbReference type="InterPro" id="IPR000331">
    <property type="entry name" value="Rap/Ran_GAP_dom"/>
</dbReference>
<dbReference type="Gene3D" id="3.40.50.11210">
    <property type="entry name" value="Rap/Ran-GAP"/>
    <property type="match status" value="1"/>
</dbReference>
<dbReference type="GO" id="GO:0005096">
    <property type="term" value="F:GTPase activator activity"/>
    <property type="evidence" value="ECO:0007669"/>
    <property type="project" value="UniProtKB-KW"/>
</dbReference>
<dbReference type="InterPro" id="IPR024584">
    <property type="entry name" value="Tuberin_N"/>
</dbReference>
<feature type="compositionally biased region" description="Polar residues" evidence="2">
    <location>
        <begin position="764"/>
        <end position="781"/>
    </location>
</feature>
<reference evidence="4 5" key="1">
    <citation type="journal article" date="2016" name="Genome Biol. Evol.">
        <title>Divergent and convergent evolution of fungal pathogenicity.</title>
        <authorList>
            <person name="Shang Y."/>
            <person name="Xiao G."/>
            <person name="Zheng P."/>
            <person name="Cen K."/>
            <person name="Zhan S."/>
            <person name="Wang C."/>
        </authorList>
    </citation>
    <scope>NUCLEOTIDE SEQUENCE [LARGE SCALE GENOMIC DNA]</scope>
    <source>
        <strain evidence="4 5">RCEF 2490</strain>
    </source>
</reference>
<dbReference type="OrthoDB" id="19311at2759"/>
<dbReference type="FunFam" id="3.40.50.11210:FF:000007">
    <property type="entry name" value="Tuberous sclerosis 2"/>
    <property type="match status" value="1"/>
</dbReference>
<feature type="region of interest" description="Disordered" evidence="2">
    <location>
        <begin position="743"/>
        <end position="786"/>
    </location>
</feature>
<dbReference type="InterPro" id="IPR016024">
    <property type="entry name" value="ARM-type_fold"/>
</dbReference>
<feature type="region of interest" description="Disordered" evidence="2">
    <location>
        <begin position="1492"/>
        <end position="1520"/>
    </location>
</feature>
<dbReference type="InterPro" id="IPR035974">
    <property type="entry name" value="Rap/Ran-GAP_sf"/>
</dbReference>
<dbReference type="GO" id="GO:0033596">
    <property type="term" value="C:TSC1-TSC2 complex"/>
    <property type="evidence" value="ECO:0007669"/>
    <property type="project" value="TreeGrafter"/>
</dbReference>
<feature type="region of interest" description="Disordered" evidence="2">
    <location>
        <begin position="1538"/>
        <end position="1560"/>
    </location>
</feature>
<feature type="region of interest" description="Disordered" evidence="2">
    <location>
        <begin position="27"/>
        <end position="65"/>
    </location>
</feature>
<dbReference type="Pfam" id="PF11864">
    <property type="entry name" value="DUF3384"/>
    <property type="match status" value="1"/>
</dbReference>
<sequence>MSPRSEDDPSSPYSTRPGGLATVIRSLTSSKTVKPPSQSTLPSSSSVLPQADTPATPKEPSNNHMDALELLSNGTASERISAANTLKYAIGQSPLNPILEIWYAAKDLINPSNPLATRTAGWELLTECARHFSSTDLERREFFQTLSGAANPEDFHLQLAALVDLTRHGRLLAGFDYDLLPVLTLWLQKTYTTVRNARKSSHSGSGSLSRGKSAASGEEKNLAQLFSFLLDVLRFGFNTVTEADISRLIEVTLAICMNANQEDDVQSCIDVLETIVTFGSIPQGQLKDCVRILSCIYCLVPNLEDNAWKIIDILCKSHNGQATVRILLDILRNPETDVDPKDATREIRGSLAVLRNLLAKTAEDGYPDVPFAVLVDGLNAALKQTKSLRVYLSVVKLINFLLDDGEGKVHPLLVGENWTAFLEAAAECCRCIQQRPSKSQDQQPMALVETELLMIIRRLDVIAQDKSGDFVPRQIIMDFFASVHEMLPDETARTVLDFFQEFRCCSPSDLKWEENLNLVLEAFFRNQKRNSDIRLRALDAMREGYEIVELVGDGEEQNFIPKLATSVLQSITEECDIAVLDAVMSLMVSVVNSCDAELFDFIVEALKSVAKSDRLRSPVPSPFSASAVSPTNVDAPAPRFAAQGPSQSASNIVATGYVRMFLRTMNSHSEKSAKLFSALVGIAKNNHCEADARLTAMKLLFRLRANWASRVFVTDDLDNTSLAAAMCRTDASIAKKQAEDAAQSLRLSRSDHGAQPRASRGFSLGQSQIQDRGTPSRTLSGGRNVKQHQLWKVPDPAALPEEIPRLISPVLVSHLDDSQIEEDATASSDDARPRLSALDTAGWLDAVLEILRGSEWEIYSFALVHLPSQLSNYAIFNGAVHQIQELRRIICDQIRTNSFQEPPFVSGLRRADVAICLFHSLTMILSYHEHFGKGDEDEIVKAFILGIGTWERTAKYCIHAVSICCHELPLSASKSLVQMLNQMAAVITQPHVSVHILEFLACLSRLHKVYVNFREDEYRIVFGICFRYLEYARDKSQTNRNNNNINSEPSTPVTSTPGTADAAIVPPEELPEYVHALAYHVILFWVLALKLPDRATQVGWIVKKLLADSEKSGGIADDQVWTSIDFMQRVTYANTAESSAEPLPTEERFGQILKKQWLIGNSIVTVQQATGAGWAQVTKRQPSGTSSYTIREALKPPPPQEVENLADAGREGHASTMTILPSHLVLQLMAPVPQGLEFAKPILLPDEEAVDRAIRVFDRYSSVDSHKVGVIYIAEGQTDEAEILANMSGSRDYSEFLNSLGTLTKLKGATFNTQGLDREYDSDGEYTFCWRDRVTEMVFHVTTQMPTNLERDPQCTMKKRHIGNDFVNIIFNDSGKPFEFDTFPSQFNYVNIVVTPASWASFVATRIMKTARKPAEQVFYRVQVLSKPGFPEISPASEAKMVSLKALPGFIRLLALNASVFCHVWNAREGGELISSWNSRLLEIRRLRDRYGPKSTASLPPTSSNPSQSQPSEPSRAGNSVRDSLISLRRSSVATFFTSTSEQTSHRSSTASTSTKNNETEVAHGNVVNCLVESADFSKWT</sequence>
<dbReference type="EMBL" id="AZGY01000007">
    <property type="protein sequence ID" value="KZZ96611.1"/>
    <property type="molecule type" value="Genomic_DNA"/>
</dbReference>
<dbReference type="Proteomes" id="UP000078544">
    <property type="component" value="Unassembled WGS sequence"/>
</dbReference>
<dbReference type="SUPFAM" id="SSF48371">
    <property type="entry name" value="ARM repeat"/>
    <property type="match status" value="1"/>
</dbReference>
<gene>
    <name evidence="4" type="ORF">AAL_03840</name>
</gene>
<dbReference type="SUPFAM" id="SSF111347">
    <property type="entry name" value="Rap/Ran-GAP"/>
    <property type="match status" value="1"/>
</dbReference>
<organism evidence="4 5">
    <name type="scientific">Moelleriella libera RCEF 2490</name>
    <dbReference type="NCBI Taxonomy" id="1081109"/>
    <lineage>
        <taxon>Eukaryota</taxon>
        <taxon>Fungi</taxon>
        <taxon>Dikarya</taxon>
        <taxon>Ascomycota</taxon>
        <taxon>Pezizomycotina</taxon>
        <taxon>Sordariomycetes</taxon>
        <taxon>Hypocreomycetidae</taxon>
        <taxon>Hypocreales</taxon>
        <taxon>Clavicipitaceae</taxon>
        <taxon>Moelleriella</taxon>
    </lineage>
</organism>
<dbReference type="GO" id="GO:0032007">
    <property type="term" value="P:negative regulation of TOR signaling"/>
    <property type="evidence" value="ECO:0007669"/>
    <property type="project" value="TreeGrafter"/>
</dbReference>
<evidence type="ECO:0000256" key="2">
    <source>
        <dbReference type="SAM" id="MobiDB-lite"/>
    </source>
</evidence>
<feature type="region of interest" description="Disordered" evidence="2">
    <location>
        <begin position="1039"/>
        <end position="1059"/>
    </location>
</feature>
<dbReference type="InterPro" id="IPR027107">
    <property type="entry name" value="Tuberin/Ral-act_asu"/>
</dbReference>
<feature type="compositionally biased region" description="Low complexity" evidence="2">
    <location>
        <begin position="1498"/>
        <end position="1515"/>
    </location>
</feature>
<feature type="compositionally biased region" description="Polar residues" evidence="2">
    <location>
        <begin position="1047"/>
        <end position="1058"/>
    </location>
</feature>
<accession>A0A168CHK1</accession>
<dbReference type="PANTHER" id="PTHR10063">
    <property type="entry name" value="TUBERIN"/>
    <property type="match status" value="1"/>
</dbReference>
<dbReference type="Pfam" id="PF02145">
    <property type="entry name" value="Rap_GAP"/>
    <property type="match status" value="1"/>
</dbReference>